<organism evidence="1 2">
    <name type="scientific">Myripristis murdjan</name>
    <name type="common">pinecone soldierfish</name>
    <dbReference type="NCBI Taxonomy" id="586833"/>
    <lineage>
        <taxon>Eukaryota</taxon>
        <taxon>Metazoa</taxon>
        <taxon>Chordata</taxon>
        <taxon>Craniata</taxon>
        <taxon>Vertebrata</taxon>
        <taxon>Euteleostomi</taxon>
        <taxon>Actinopterygii</taxon>
        <taxon>Neopterygii</taxon>
        <taxon>Teleostei</taxon>
        <taxon>Neoteleostei</taxon>
        <taxon>Acanthomorphata</taxon>
        <taxon>Holocentriformes</taxon>
        <taxon>Holocentridae</taxon>
        <taxon>Myripristis</taxon>
    </lineage>
</organism>
<dbReference type="InParanoid" id="A0A667XXX3"/>
<reference evidence="1" key="1">
    <citation type="submission" date="2019-06" db="EMBL/GenBank/DDBJ databases">
        <authorList>
            <consortium name="Wellcome Sanger Institute Data Sharing"/>
        </authorList>
    </citation>
    <scope>NUCLEOTIDE SEQUENCE [LARGE SCALE GENOMIC DNA]</scope>
</reference>
<dbReference type="GeneTree" id="ENSGT00610000087474"/>
<proteinExistence type="predicted"/>
<reference evidence="1" key="2">
    <citation type="submission" date="2025-08" db="UniProtKB">
        <authorList>
            <consortium name="Ensembl"/>
        </authorList>
    </citation>
    <scope>IDENTIFICATION</scope>
</reference>
<name>A0A667XXX3_9TELE</name>
<evidence type="ECO:0000313" key="1">
    <source>
        <dbReference type="Ensembl" id="ENSMMDP00005014101.1"/>
    </source>
</evidence>
<evidence type="ECO:0000313" key="2">
    <source>
        <dbReference type="Proteomes" id="UP000472263"/>
    </source>
</evidence>
<dbReference type="Ensembl" id="ENSMMDT00005014496.1">
    <property type="protein sequence ID" value="ENSMMDP00005014101.1"/>
    <property type="gene ID" value="ENSMMDG00005007291.1"/>
</dbReference>
<accession>A0A667XXX3</accession>
<sequence>MSTGGGGGMSNQQLLQQVALLRWLSSQAEADRAALAALTGLQVAGELLERVSGQRSVDACKADCVLNIAQFLRQHPGASQAQINAEVEKHVLIFAARVKALESAPIF</sequence>
<dbReference type="Proteomes" id="UP000472263">
    <property type="component" value="Chromosome 9"/>
</dbReference>
<keyword evidence="2" id="KW-1185">Reference proteome</keyword>
<reference evidence="1" key="3">
    <citation type="submission" date="2025-09" db="UniProtKB">
        <authorList>
            <consortium name="Ensembl"/>
        </authorList>
    </citation>
    <scope>IDENTIFICATION</scope>
</reference>
<dbReference type="AlphaFoldDB" id="A0A667XXX3"/>
<protein>
    <submittedName>
        <fullName evidence="1">Uncharacterized protein</fullName>
    </submittedName>
</protein>